<feature type="chain" id="PRO_5038801716" evidence="1">
    <location>
        <begin position="22"/>
        <end position="201"/>
    </location>
</feature>
<organism evidence="2 3">
    <name type="scientific">Candidatus Propionivibrio dominans</name>
    <dbReference type="NCBI Taxonomy" id="2954373"/>
    <lineage>
        <taxon>Bacteria</taxon>
        <taxon>Pseudomonadati</taxon>
        <taxon>Pseudomonadota</taxon>
        <taxon>Betaproteobacteria</taxon>
        <taxon>Rhodocyclales</taxon>
        <taxon>Rhodocyclaceae</taxon>
        <taxon>Propionivibrio</taxon>
    </lineage>
</organism>
<comment type="caution">
    <text evidence="2">The sequence shown here is derived from an EMBL/GenBank/DDBJ whole genome shotgun (WGS) entry which is preliminary data.</text>
</comment>
<name>A0A9D7FDH5_9RHOO</name>
<reference evidence="2" key="1">
    <citation type="submission" date="2020-10" db="EMBL/GenBank/DDBJ databases">
        <title>Connecting structure to function with the recovery of over 1000 high-quality activated sludge metagenome-assembled genomes encoding full-length rRNA genes using long-read sequencing.</title>
        <authorList>
            <person name="Singleton C.M."/>
            <person name="Petriglieri F."/>
            <person name="Kristensen J.M."/>
            <person name="Kirkegaard R.H."/>
            <person name="Michaelsen T.Y."/>
            <person name="Andersen M.H."/>
            <person name="Karst S.M."/>
            <person name="Dueholm M.S."/>
            <person name="Nielsen P.H."/>
            <person name="Albertsen M."/>
        </authorList>
    </citation>
    <scope>NUCLEOTIDE SEQUENCE</scope>
    <source>
        <strain evidence="2">EsbW_18-Q3-R4-48_MAXAC.044</strain>
    </source>
</reference>
<feature type="signal peptide" evidence="1">
    <location>
        <begin position="1"/>
        <end position="21"/>
    </location>
</feature>
<protein>
    <submittedName>
        <fullName evidence="2">Copper-binding protein</fullName>
    </submittedName>
</protein>
<dbReference type="AlphaFoldDB" id="A0A9D7FDH5"/>
<dbReference type="Proteomes" id="UP000886602">
    <property type="component" value="Unassembled WGS sequence"/>
</dbReference>
<evidence type="ECO:0000313" key="2">
    <source>
        <dbReference type="EMBL" id="MBK7423030.1"/>
    </source>
</evidence>
<evidence type="ECO:0000313" key="3">
    <source>
        <dbReference type="Proteomes" id="UP000886602"/>
    </source>
</evidence>
<gene>
    <name evidence="2" type="ORF">IPJ48_08020</name>
</gene>
<accession>A0A9D7FDH5</accession>
<keyword evidence="1" id="KW-0732">Signal</keyword>
<dbReference type="EMBL" id="JADJNC010000011">
    <property type="protein sequence ID" value="MBK7423030.1"/>
    <property type="molecule type" value="Genomic_DNA"/>
</dbReference>
<evidence type="ECO:0000256" key="1">
    <source>
        <dbReference type="SAM" id="SignalP"/>
    </source>
</evidence>
<proteinExistence type="predicted"/>
<sequence>MKYKLSILVAVLAALPTLSLAQIAPTGTSVVIKEKGAVRSVDSVVMQGRIIAIDQDTRRVTIKGGSGRELSFVAGPEVKNFAQLKVGDTVTMNVIQSLALELKKGGHELRQRVESGETISAQPGQKPMGGESMTVRIIADVTAVNRKTGMVSLRGPQRTLDLKVKDKTMLKDIAVGDQVEATFEEATVISVRAGKPAKGAK</sequence>